<dbReference type="InterPro" id="IPR018890">
    <property type="entry name" value="FAM171"/>
</dbReference>
<feature type="non-terminal residue" evidence="2">
    <location>
        <position position="1"/>
    </location>
</feature>
<dbReference type="OrthoDB" id="8762914at2759"/>
<dbReference type="Pfam" id="PF10577">
    <property type="entry name" value="FAM171A1-2-B_N"/>
    <property type="match status" value="1"/>
</dbReference>
<dbReference type="InterPro" id="IPR048530">
    <property type="entry name" value="FAM171_N"/>
</dbReference>
<keyword evidence="3" id="KW-1185">Reference proteome</keyword>
<organism evidence="2 3">
    <name type="scientific">Scyliorhinus torazame</name>
    <name type="common">Cloudy catshark</name>
    <name type="synonym">Catulus torazame</name>
    <dbReference type="NCBI Taxonomy" id="75743"/>
    <lineage>
        <taxon>Eukaryota</taxon>
        <taxon>Metazoa</taxon>
        <taxon>Chordata</taxon>
        <taxon>Craniata</taxon>
        <taxon>Vertebrata</taxon>
        <taxon>Chondrichthyes</taxon>
        <taxon>Elasmobranchii</taxon>
        <taxon>Galeomorphii</taxon>
        <taxon>Galeoidea</taxon>
        <taxon>Carcharhiniformes</taxon>
        <taxon>Scyliorhinidae</taxon>
        <taxon>Scyliorhinus</taxon>
    </lineage>
</organism>
<feature type="domain" description="FAM171 N-terminal" evidence="1">
    <location>
        <begin position="1"/>
        <end position="253"/>
    </location>
</feature>
<reference evidence="2 3" key="1">
    <citation type="journal article" date="2018" name="Nat. Ecol. Evol.">
        <title>Shark genomes provide insights into elasmobranch evolution and the origin of vertebrates.</title>
        <authorList>
            <person name="Hara Y"/>
            <person name="Yamaguchi K"/>
            <person name="Onimaru K"/>
            <person name="Kadota M"/>
            <person name="Koyanagi M"/>
            <person name="Keeley SD"/>
            <person name="Tatsumi K"/>
            <person name="Tanaka K"/>
            <person name="Motone F"/>
            <person name="Kageyama Y"/>
            <person name="Nozu R"/>
            <person name="Adachi N"/>
            <person name="Nishimura O"/>
            <person name="Nakagawa R"/>
            <person name="Tanegashima C"/>
            <person name="Kiyatake I"/>
            <person name="Matsumoto R"/>
            <person name="Murakumo K"/>
            <person name="Nishida K"/>
            <person name="Terakita A"/>
            <person name="Kuratani S"/>
            <person name="Sato K"/>
            <person name="Hyodo S Kuraku.S."/>
        </authorList>
    </citation>
    <scope>NUCLEOTIDE SEQUENCE [LARGE SCALE GENOMIC DNA]</scope>
</reference>
<evidence type="ECO:0000313" key="3">
    <source>
        <dbReference type="Proteomes" id="UP000288216"/>
    </source>
</evidence>
<protein>
    <recommendedName>
        <fullName evidence="1">FAM171 N-terminal domain-containing protein</fullName>
    </recommendedName>
</protein>
<name>A0A401P8N1_SCYTO</name>
<evidence type="ECO:0000259" key="1">
    <source>
        <dbReference type="Pfam" id="PF10577"/>
    </source>
</evidence>
<evidence type="ECO:0000313" key="2">
    <source>
        <dbReference type="EMBL" id="GCB69521.1"/>
    </source>
</evidence>
<dbReference type="PANTHER" id="PTHR31626:SF3">
    <property type="entry name" value="PROTEIN FAM171A2"/>
    <property type="match status" value="1"/>
</dbReference>
<gene>
    <name evidence="2" type="ORF">scyTo_0008400</name>
</gene>
<proteinExistence type="predicted"/>
<accession>A0A401P8N1</accession>
<dbReference type="EMBL" id="BFAA01003205">
    <property type="protein sequence ID" value="GCB69521.1"/>
    <property type="molecule type" value="Genomic_DNA"/>
</dbReference>
<dbReference type="OMA" id="FIEMFAN"/>
<comment type="caution">
    <text evidence="2">The sequence shown here is derived from an EMBL/GenBank/DDBJ whole genome shotgun (WGS) entry which is preliminary data.</text>
</comment>
<dbReference type="PANTHER" id="PTHR31626">
    <property type="entry name" value="SUSHI DOMAIN-CONTAINING PROTEIN"/>
    <property type="match status" value="1"/>
</dbReference>
<sequence length="261" mass="28466">VSIKVQVFDNGDLSPLAEAAVRVHTNQSWLATGTTDKDGVALITLQYRLGTWLIVAAAKPGFVTNSAPWKANKTPLFTSVSLYLLPERPATLMLYEDVVQILLGSPGAKNQPWVQFQRKNVGLPANTSYNELSAFLTTANTEMEVERFPYLLGYETNTTVNHSRLELIPVAAVSIHLFTNNGSAVQVSGPIQVSVPLPTDGLVTTARTIPAWKFERKTGAWLRSGTGVIKNDGGQFTWSYIAPQLGYWAAAMFPLTQGEDV</sequence>
<dbReference type="AlphaFoldDB" id="A0A401P8N1"/>
<dbReference type="Proteomes" id="UP000288216">
    <property type="component" value="Unassembled WGS sequence"/>
</dbReference>